<evidence type="ECO:0000313" key="2">
    <source>
        <dbReference type="Proteomes" id="UP001211872"/>
    </source>
</evidence>
<evidence type="ECO:0000313" key="1">
    <source>
        <dbReference type="EMBL" id="WBO83395.1"/>
    </source>
</evidence>
<sequence>MAETIGTVEQAAAAIAHLKGLPTDPARTAVYYQLLARLLACLSPRHPAPTEATLLTQLELLGANKARAQELAACLQLQMPDLPQASWQPRLPGWWQRLFGTAAAPPTPPPLSPDWAQSIVADLTEWLLAQNYQLLLPQPATLYEVQRAVVGLTSDRCGVPVPEIRLTDSFTNDLGMD</sequence>
<gene>
    <name evidence="1" type="ORF">O9Z63_13500</name>
</gene>
<name>A0ABY7PLJ0_9BACT</name>
<protein>
    <submittedName>
        <fullName evidence="1">Uncharacterized protein</fullName>
    </submittedName>
</protein>
<organism evidence="1 2">
    <name type="scientific">Hymenobacter yonginensis</name>
    <dbReference type="NCBI Taxonomy" id="748197"/>
    <lineage>
        <taxon>Bacteria</taxon>
        <taxon>Pseudomonadati</taxon>
        <taxon>Bacteroidota</taxon>
        <taxon>Cytophagia</taxon>
        <taxon>Cytophagales</taxon>
        <taxon>Hymenobacteraceae</taxon>
        <taxon>Hymenobacter</taxon>
    </lineage>
</organism>
<accession>A0ABY7PLJ0</accession>
<dbReference type="EMBL" id="CP115396">
    <property type="protein sequence ID" value="WBO83395.1"/>
    <property type="molecule type" value="Genomic_DNA"/>
</dbReference>
<dbReference type="RefSeq" id="WP_270125790.1">
    <property type="nucleotide sequence ID" value="NZ_CP115396.1"/>
</dbReference>
<keyword evidence="2" id="KW-1185">Reference proteome</keyword>
<reference evidence="1 2" key="1">
    <citation type="journal article" date="2011" name="Int. J. Syst. Evol. Microbiol.">
        <title>Hymenobacter yonginensis sp. nov., isolated from a mesotrophic artificial lake.</title>
        <authorList>
            <person name="Joung Y."/>
            <person name="Cho S.H."/>
            <person name="Kim H."/>
            <person name="Kim S.B."/>
            <person name="Joh K."/>
        </authorList>
    </citation>
    <scope>NUCLEOTIDE SEQUENCE [LARGE SCALE GENOMIC DNA]</scope>
    <source>
        <strain evidence="1 2">KCTC 22745</strain>
    </source>
</reference>
<dbReference type="Proteomes" id="UP001211872">
    <property type="component" value="Chromosome"/>
</dbReference>
<proteinExistence type="predicted"/>